<evidence type="ECO:0000313" key="2">
    <source>
        <dbReference type="Proteomes" id="UP000256708"/>
    </source>
</evidence>
<dbReference type="SUPFAM" id="SSF53335">
    <property type="entry name" value="S-adenosyl-L-methionine-dependent methyltransferases"/>
    <property type="match status" value="1"/>
</dbReference>
<dbReference type="GO" id="GO:0008168">
    <property type="term" value="F:methyltransferase activity"/>
    <property type="evidence" value="ECO:0007669"/>
    <property type="project" value="UniProtKB-KW"/>
</dbReference>
<comment type="caution">
    <text evidence="1">The sequence shown here is derived from an EMBL/GenBank/DDBJ whole genome shotgun (WGS) entry which is preliminary data.</text>
</comment>
<proteinExistence type="predicted"/>
<keyword evidence="1" id="KW-0489">Methyltransferase</keyword>
<dbReference type="Proteomes" id="UP000256708">
    <property type="component" value="Unassembled WGS sequence"/>
</dbReference>
<dbReference type="GO" id="GO:0032259">
    <property type="term" value="P:methylation"/>
    <property type="evidence" value="ECO:0007669"/>
    <property type="project" value="UniProtKB-KW"/>
</dbReference>
<dbReference type="Pfam" id="PF13489">
    <property type="entry name" value="Methyltransf_23"/>
    <property type="match status" value="1"/>
</dbReference>
<evidence type="ECO:0000313" key="1">
    <source>
        <dbReference type="EMBL" id="RDV14921.1"/>
    </source>
</evidence>
<dbReference type="EMBL" id="QRGR01000011">
    <property type="protein sequence ID" value="RDV14921.1"/>
    <property type="molecule type" value="Genomic_DNA"/>
</dbReference>
<sequence length="236" mass="27587">MNCPLCNDTSGFTRIQGPDTRVYHRCGSCLLIFADVAHHPTRAQEAEHYQKHENGIQHKGYVDFLNKAIQPALPFLKPGMRGLDYGCGPVPTLSLLLKEAGYEVDDYDPCFFPELEEVRKYDFIFATECFEHFFFPARDLQRLSNLLQNKGLLIVMTERWKEEEDFKHWYYAKDPTHVVFYHSRTFDKICSKFGFEQRFMDSKSVVILQRKSDIMLKKEKRALEEALFNTAKHSAL</sequence>
<gene>
    <name evidence="1" type="ORF">DXT99_11550</name>
</gene>
<name>A0A3D8LBV6_9BACT</name>
<dbReference type="OrthoDB" id="9816564at2"/>
<organism evidence="1 2">
    <name type="scientific">Pontibacter diazotrophicus</name>
    <dbReference type="NCBI Taxonomy" id="1400979"/>
    <lineage>
        <taxon>Bacteria</taxon>
        <taxon>Pseudomonadati</taxon>
        <taxon>Bacteroidota</taxon>
        <taxon>Cytophagia</taxon>
        <taxon>Cytophagales</taxon>
        <taxon>Hymenobacteraceae</taxon>
        <taxon>Pontibacter</taxon>
    </lineage>
</organism>
<dbReference type="RefSeq" id="WP_115565713.1">
    <property type="nucleotide sequence ID" value="NZ_QRGR01000011.1"/>
</dbReference>
<dbReference type="Gene3D" id="3.40.50.150">
    <property type="entry name" value="Vaccinia Virus protein VP39"/>
    <property type="match status" value="1"/>
</dbReference>
<keyword evidence="1" id="KW-0808">Transferase</keyword>
<keyword evidence="2" id="KW-1185">Reference proteome</keyword>
<dbReference type="AlphaFoldDB" id="A0A3D8LBV6"/>
<accession>A0A3D8LBV6</accession>
<protein>
    <submittedName>
        <fullName evidence="1">Class I SAM-dependent methyltransferase</fullName>
    </submittedName>
</protein>
<reference evidence="2" key="1">
    <citation type="submission" date="2018-08" db="EMBL/GenBank/DDBJ databases">
        <authorList>
            <person name="Liu Z.-W."/>
            <person name="Du Z.-J."/>
        </authorList>
    </citation>
    <scope>NUCLEOTIDE SEQUENCE [LARGE SCALE GENOMIC DNA]</scope>
    <source>
        <strain evidence="2">H4X</strain>
    </source>
</reference>
<dbReference type="InterPro" id="IPR029063">
    <property type="entry name" value="SAM-dependent_MTases_sf"/>
</dbReference>